<organism evidence="3 4">
    <name type="scientific">Agromyces neolithicus</name>
    <dbReference type="NCBI Taxonomy" id="269420"/>
    <lineage>
        <taxon>Bacteria</taxon>
        <taxon>Bacillati</taxon>
        <taxon>Actinomycetota</taxon>
        <taxon>Actinomycetes</taxon>
        <taxon>Micrococcales</taxon>
        <taxon>Microbacteriaceae</taxon>
        <taxon>Agromyces</taxon>
    </lineage>
</organism>
<keyword evidence="2" id="KW-0472">Membrane</keyword>
<keyword evidence="4" id="KW-1185">Reference proteome</keyword>
<accession>A0ABP4YLD2</accession>
<proteinExistence type="predicted"/>
<feature type="transmembrane region" description="Helical" evidence="2">
    <location>
        <begin position="72"/>
        <end position="92"/>
    </location>
</feature>
<protein>
    <submittedName>
        <fullName evidence="3">Uncharacterized protein</fullName>
    </submittedName>
</protein>
<dbReference type="Proteomes" id="UP001500002">
    <property type="component" value="Unassembled WGS sequence"/>
</dbReference>
<feature type="compositionally biased region" description="Basic and acidic residues" evidence="1">
    <location>
        <begin position="7"/>
        <end position="37"/>
    </location>
</feature>
<evidence type="ECO:0000313" key="4">
    <source>
        <dbReference type="Proteomes" id="UP001500002"/>
    </source>
</evidence>
<keyword evidence="2" id="KW-1133">Transmembrane helix</keyword>
<feature type="region of interest" description="Disordered" evidence="1">
    <location>
        <begin position="1"/>
        <end position="51"/>
    </location>
</feature>
<dbReference type="EMBL" id="BAAANJ010000018">
    <property type="protein sequence ID" value="GAA1818870.1"/>
    <property type="molecule type" value="Genomic_DNA"/>
</dbReference>
<gene>
    <name evidence="3" type="ORF">GCM10009749_31390</name>
</gene>
<evidence type="ECO:0000256" key="2">
    <source>
        <dbReference type="SAM" id="Phobius"/>
    </source>
</evidence>
<evidence type="ECO:0000313" key="3">
    <source>
        <dbReference type="EMBL" id="GAA1818870.1"/>
    </source>
</evidence>
<evidence type="ECO:0000256" key="1">
    <source>
        <dbReference type="SAM" id="MobiDB-lite"/>
    </source>
</evidence>
<reference evidence="4" key="1">
    <citation type="journal article" date="2019" name="Int. J. Syst. Evol. Microbiol.">
        <title>The Global Catalogue of Microorganisms (GCM) 10K type strain sequencing project: providing services to taxonomists for standard genome sequencing and annotation.</title>
        <authorList>
            <consortium name="The Broad Institute Genomics Platform"/>
            <consortium name="The Broad Institute Genome Sequencing Center for Infectious Disease"/>
            <person name="Wu L."/>
            <person name="Ma J."/>
        </authorList>
    </citation>
    <scope>NUCLEOTIDE SEQUENCE [LARGE SCALE GENOMIC DNA]</scope>
    <source>
        <strain evidence="4">JCM 14322</strain>
    </source>
</reference>
<name>A0ABP4YLD2_9MICO</name>
<sequence>MTISLIDRSDRDSHDEVPAQSREHPAALDEQSIREESAVGSSPPAVEDTQPIIEDGVIADARRRARRRRAGYGIAAAVSALVLGAGAIMMLGGPPEAPRTTLDPEHGAAAWPAAPADEAAVVAEWVQFHAGWAYVYDDGRVLWRTDGGHIRQQRLSPKGLDLVREREIDPASFVVGRASIPANALAEPVPIEYQPSNYAICPVVVDSAGFLKVMFPADQIEARLPEAVRTLVAGTAGSFRHGDWGGTAGPGGPDPVQTCFILGSDRAKAVWSHTNAHPTEPGTGGVMQVGYYTYGTLTMTDGTTMLFWSLPILPHGVGGSWGG</sequence>
<comment type="caution">
    <text evidence="3">The sequence shown here is derived from an EMBL/GenBank/DDBJ whole genome shotgun (WGS) entry which is preliminary data.</text>
</comment>
<keyword evidence="2" id="KW-0812">Transmembrane</keyword>